<protein>
    <submittedName>
        <fullName evidence="1">HAD domain-containing protein</fullName>
    </submittedName>
</protein>
<organism evidence="1">
    <name type="scientific">Streptomyces sp. R33</name>
    <dbReference type="NCBI Taxonomy" id="3238629"/>
    <lineage>
        <taxon>Bacteria</taxon>
        <taxon>Bacillati</taxon>
        <taxon>Actinomycetota</taxon>
        <taxon>Actinomycetes</taxon>
        <taxon>Kitasatosporales</taxon>
        <taxon>Streptomycetaceae</taxon>
        <taxon>Streptomyces</taxon>
    </lineage>
</organism>
<evidence type="ECO:0000313" key="1">
    <source>
        <dbReference type="EMBL" id="XDV67057.1"/>
    </source>
</evidence>
<dbReference type="RefSeq" id="WP_369779148.1">
    <property type="nucleotide sequence ID" value="NZ_CP165727.1"/>
</dbReference>
<reference evidence="1" key="1">
    <citation type="submission" date="2024-08" db="EMBL/GenBank/DDBJ databases">
        <authorList>
            <person name="Yu S.T."/>
        </authorList>
    </citation>
    <scope>NUCLEOTIDE SEQUENCE</scope>
    <source>
        <strain evidence="1">R33</strain>
    </source>
</reference>
<gene>
    <name evidence="1" type="ORF">AB5J51_31100</name>
</gene>
<proteinExistence type="predicted"/>
<sequence>MTPKPLLLIDVDGPLNPYAAQPQRRPEGYSTHRMRPAGWTEAESRRPLRVWLNHAHGAELLALARKYELVWATTWKDEANDWIGPHLGLPRLPYIDWPQMHGRTPRGTFWKTQYVLEYAGEREFAWIDDDITAMDREFVDQRHPARALLMRIDERIGLVRGDFERLAGWAA</sequence>
<dbReference type="AlphaFoldDB" id="A0AB39YEV4"/>
<name>A0AB39YEV4_9ACTN</name>
<dbReference type="EMBL" id="CP165727">
    <property type="protein sequence ID" value="XDV67057.1"/>
    <property type="molecule type" value="Genomic_DNA"/>
</dbReference>
<accession>A0AB39YEV4</accession>
<dbReference type="Pfam" id="PF18143">
    <property type="entry name" value="HAD_SAK_2"/>
    <property type="match status" value="1"/>
</dbReference>